<dbReference type="InterPro" id="IPR052918">
    <property type="entry name" value="Motility_Chemotaxis_Reg"/>
</dbReference>
<evidence type="ECO:0000313" key="3">
    <source>
        <dbReference type="EMBL" id="MCB2407452.1"/>
    </source>
</evidence>
<comment type="caution">
    <text evidence="3">The sequence shown here is derived from an EMBL/GenBank/DDBJ whole genome shotgun (WGS) entry which is preliminary data.</text>
</comment>
<dbReference type="NCBIfam" id="TIGR04183">
    <property type="entry name" value="Por_Secre_tail"/>
    <property type="match status" value="1"/>
</dbReference>
<gene>
    <name evidence="3" type="ORF">LGH74_05650</name>
</gene>
<dbReference type="InterPro" id="IPR026444">
    <property type="entry name" value="Secre_tail"/>
</dbReference>
<dbReference type="InterPro" id="IPR011042">
    <property type="entry name" value="6-blade_b-propeller_TolB-like"/>
</dbReference>
<dbReference type="PANTHER" id="PTHR35580">
    <property type="entry name" value="CELL SURFACE GLYCOPROTEIN (S-LAYER PROTEIN)-LIKE PROTEIN"/>
    <property type="match status" value="1"/>
</dbReference>
<dbReference type="Pfam" id="PF18962">
    <property type="entry name" value="Por_Secre_tail"/>
    <property type="match status" value="1"/>
</dbReference>
<evidence type="ECO:0000256" key="1">
    <source>
        <dbReference type="SAM" id="SignalP"/>
    </source>
</evidence>
<keyword evidence="4" id="KW-1185">Reference proteome</keyword>
<dbReference type="Gene3D" id="2.120.10.30">
    <property type="entry name" value="TolB, C-terminal domain"/>
    <property type="match status" value="1"/>
</dbReference>
<evidence type="ECO:0000259" key="2">
    <source>
        <dbReference type="Pfam" id="PF18962"/>
    </source>
</evidence>
<protein>
    <submittedName>
        <fullName evidence="3">T9SS type A sorting domain-containing protein</fullName>
    </submittedName>
</protein>
<reference evidence="3" key="1">
    <citation type="submission" date="2021-10" db="EMBL/GenBank/DDBJ databases">
        <authorList>
            <person name="Dean J.D."/>
            <person name="Kim M.K."/>
            <person name="Newey C.N."/>
            <person name="Stoker T.S."/>
            <person name="Thompson D.W."/>
            <person name="Grose J.H."/>
        </authorList>
    </citation>
    <scope>NUCLEOTIDE SEQUENCE</scope>
    <source>
        <strain evidence="3">BT178</strain>
    </source>
</reference>
<keyword evidence="1" id="KW-0732">Signal</keyword>
<proteinExistence type="predicted"/>
<dbReference type="PANTHER" id="PTHR35580:SF1">
    <property type="entry name" value="PHYTASE-LIKE DOMAIN-CONTAINING PROTEIN"/>
    <property type="match status" value="1"/>
</dbReference>
<feature type="signal peptide" evidence="1">
    <location>
        <begin position="1"/>
        <end position="20"/>
    </location>
</feature>
<sequence>MKQLFLAFALFLLASVATTAQNPTWNWLQSIEGVNSLSDIACAPTGDFYLTGRFDNSLQLGNRRLTSPGRCLFVARLDASGRVQQVTQLKVSVDVLPTSLAVDPSGNCYVTGSFRGTLSYGNNGQITSQSPDADDVLLVKLGSGGGVSWVRQASSTGPERYATQNKGWAVAVDQSGNSYVTGSVSGSTVQFGALSFSNRQNKSFLASYSTQGAVRWAKVWDAPAGTTFAPSTGRATVVDGAGNCYVSGNFFTSLTIDGTTLVPANSDSNLFLLRFSTAQGQLQWAKAPAGSGDGRSLGTDAAGKIYLADSFSGTTTFGATTLTSTGSADIFITRYNAQGQAEWATAMGGANYDFPTDIAVDKLAGCAYLTGSRGNGQAFITQLQANGAVAHTTLVGGPGNSTGSSLILDGRNNVYTAGTATGSCQFGPYATTGTATGCYLARLGAAGLARRESQPAALETSIFPNPAQGRFTLRIEAPQADQAVKATLYSPFGRIVAQQTLRNATGKTETVFDTSSLPSGLYVLNLEHNQQVTTQLVTVR</sequence>
<dbReference type="RefSeq" id="WP_226173242.1">
    <property type="nucleotide sequence ID" value="NZ_JAJADR010000001.1"/>
</dbReference>
<dbReference type="SUPFAM" id="SSF101898">
    <property type="entry name" value="NHL repeat"/>
    <property type="match status" value="1"/>
</dbReference>
<organism evidence="3 4">
    <name type="scientific">Hymenobacter lucidus</name>
    <dbReference type="NCBI Taxonomy" id="2880930"/>
    <lineage>
        <taxon>Bacteria</taxon>
        <taxon>Pseudomonadati</taxon>
        <taxon>Bacteroidota</taxon>
        <taxon>Cytophagia</taxon>
        <taxon>Cytophagales</taxon>
        <taxon>Hymenobacteraceae</taxon>
        <taxon>Hymenobacter</taxon>
    </lineage>
</organism>
<feature type="chain" id="PRO_5045994568" evidence="1">
    <location>
        <begin position="21"/>
        <end position="540"/>
    </location>
</feature>
<name>A0ABS8AMT6_9BACT</name>
<dbReference type="EMBL" id="JAJADR010000001">
    <property type="protein sequence ID" value="MCB2407452.1"/>
    <property type="molecule type" value="Genomic_DNA"/>
</dbReference>
<feature type="domain" description="Secretion system C-terminal sorting" evidence="2">
    <location>
        <begin position="462"/>
        <end position="535"/>
    </location>
</feature>
<accession>A0ABS8AMT6</accession>
<evidence type="ECO:0000313" key="4">
    <source>
        <dbReference type="Proteomes" id="UP001165296"/>
    </source>
</evidence>
<dbReference type="Proteomes" id="UP001165296">
    <property type="component" value="Unassembled WGS sequence"/>
</dbReference>